<dbReference type="PANTHER" id="PTHR38834">
    <property type="entry name" value="PERIPLASMIC SUBSTRATE BINDING PROTEIN FAMILY 3"/>
    <property type="match status" value="1"/>
</dbReference>
<keyword evidence="4" id="KW-1185">Reference proteome</keyword>
<accession>A0A941DMU4</accession>
<comment type="caution">
    <text evidence="3">The sequence shown here is derived from an EMBL/GenBank/DDBJ whole genome shotgun (WGS) entry which is preliminary data.</text>
</comment>
<feature type="transmembrane region" description="Helical" evidence="1">
    <location>
        <begin position="20"/>
        <end position="39"/>
    </location>
</feature>
<name>A0A941DMU4_9BURK</name>
<organism evidence="3 4">
    <name type="scientific">Undibacterium luofuense</name>
    <dbReference type="NCBI Taxonomy" id="2828733"/>
    <lineage>
        <taxon>Bacteria</taxon>
        <taxon>Pseudomonadati</taxon>
        <taxon>Pseudomonadota</taxon>
        <taxon>Betaproteobacteria</taxon>
        <taxon>Burkholderiales</taxon>
        <taxon>Oxalobacteraceae</taxon>
        <taxon>Undibacterium</taxon>
    </lineage>
</organism>
<evidence type="ECO:0000313" key="4">
    <source>
        <dbReference type="Proteomes" id="UP000680067"/>
    </source>
</evidence>
<dbReference type="Pfam" id="PF00497">
    <property type="entry name" value="SBP_bac_3"/>
    <property type="match status" value="1"/>
</dbReference>
<dbReference type="PANTHER" id="PTHR38834:SF3">
    <property type="entry name" value="SOLUTE-BINDING PROTEIN FAMILY 3_N-TERMINAL DOMAIN-CONTAINING PROTEIN"/>
    <property type="match status" value="1"/>
</dbReference>
<keyword evidence="1" id="KW-0472">Membrane</keyword>
<dbReference type="RefSeq" id="WP_212686981.1">
    <property type="nucleotide sequence ID" value="NZ_JAGSPN010000003.1"/>
</dbReference>
<dbReference type="SUPFAM" id="SSF53850">
    <property type="entry name" value="Periplasmic binding protein-like II"/>
    <property type="match status" value="1"/>
</dbReference>
<protein>
    <submittedName>
        <fullName evidence="3">Transporter substrate-binding domain-containing protein</fullName>
    </submittedName>
</protein>
<dbReference type="SMART" id="SM00062">
    <property type="entry name" value="PBPb"/>
    <property type="match status" value="1"/>
</dbReference>
<dbReference type="AlphaFoldDB" id="A0A941DMU4"/>
<dbReference type="Proteomes" id="UP000680067">
    <property type="component" value="Unassembled WGS sequence"/>
</dbReference>
<proteinExistence type="predicted"/>
<keyword evidence="1" id="KW-0812">Transmembrane</keyword>
<dbReference type="Gene3D" id="3.40.190.10">
    <property type="entry name" value="Periplasmic binding protein-like II"/>
    <property type="match status" value="2"/>
</dbReference>
<evidence type="ECO:0000256" key="1">
    <source>
        <dbReference type="SAM" id="Phobius"/>
    </source>
</evidence>
<dbReference type="EMBL" id="JAGSPN010000003">
    <property type="protein sequence ID" value="MBR7781626.1"/>
    <property type="molecule type" value="Genomic_DNA"/>
</dbReference>
<feature type="domain" description="Solute-binding protein family 3/N-terminal" evidence="2">
    <location>
        <begin position="44"/>
        <end position="265"/>
    </location>
</feature>
<sequence length="279" mass="31033">MERGAVKQARRFISGNTGQFTAVWLQCLLMLCLVIPGFACAGNELTIYTEDWPPVTFKNGDKPDGMAVEVVQELQRRIGNTSAIQVVPWNRAYKALLDEANVMIFTVGWSEERERQMTLIGPVAVSRTVLYTRKGNAARLQALKDDIKHLAVGAYRGSIFADAAARKGFQTLELAGTPQVVAKMLMSGRFDLWSEGSVVVSSVLKEIGYTANDVEPVMVLESLDLYLAFSSKTSLSTIRQWEDALRQMKKDGSFQKIHQKWFPNEPVPAEVTRKGLTAQ</sequence>
<evidence type="ECO:0000259" key="2">
    <source>
        <dbReference type="SMART" id="SM00062"/>
    </source>
</evidence>
<dbReference type="InterPro" id="IPR001638">
    <property type="entry name" value="Solute-binding_3/MltF_N"/>
</dbReference>
<reference evidence="3" key="1">
    <citation type="submission" date="2021-04" db="EMBL/GenBank/DDBJ databases">
        <title>novel species isolated from subtropical streams in China.</title>
        <authorList>
            <person name="Lu H."/>
        </authorList>
    </citation>
    <scope>NUCLEOTIDE SEQUENCE</scope>
    <source>
        <strain evidence="3">LFS511W</strain>
    </source>
</reference>
<keyword evidence="1" id="KW-1133">Transmembrane helix</keyword>
<evidence type="ECO:0000313" key="3">
    <source>
        <dbReference type="EMBL" id="MBR7781626.1"/>
    </source>
</evidence>
<gene>
    <name evidence="3" type="ORF">KDM89_05715</name>
</gene>